<dbReference type="GO" id="GO:0005739">
    <property type="term" value="C:mitochondrion"/>
    <property type="evidence" value="ECO:0007669"/>
    <property type="project" value="TreeGrafter"/>
</dbReference>
<evidence type="ECO:0000256" key="5">
    <source>
        <dbReference type="ARBA" id="ARBA00023027"/>
    </source>
</evidence>
<dbReference type="Gene3D" id="3.40.50.720">
    <property type="entry name" value="NAD(P)-binding Rossmann-like Domain"/>
    <property type="match status" value="1"/>
</dbReference>
<dbReference type="GO" id="GO:0030060">
    <property type="term" value="F:L-malate dehydrogenase (NAD+) activity"/>
    <property type="evidence" value="ECO:0007669"/>
    <property type="project" value="UniProtKB-EC"/>
</dbReference>
<dbReference type="Pfam" id="PF00056">
    <property type="entry name" value="Ldh_1_N"/>
    <property type="match status" value="1"/>
</dbReference>
<dbReference type="SUPFAM" id="SSF51735">
    <property type="entry name" value="NAD(P)-binding Rossmann-fold domains"/>
    <property type="match status" value="1"/>
</dbReference>
<dbReference type="PANTHER" id="PTHR11540:SF16">
    <property type="entry name" value="MALATE DEHYDROGENASE, MITOCHONDRIAL"/>
    <property type="match status" value="1"/>
</dbReference>
<evidence type="ECO:0000256" key="1">
    <source>
        <dbReference type="ARBA" id="ARBA00012995"/>
    </source>
</evidence>
<dbReference type="InterPro" id="IPR001236">
    <property type="entry name" value="Lactate/malate_DH_N"/>
</dbReference>
<evidence type="ECO:0000259" key="6">
    <source>
        <dbReference type="Pfam" id="PF00056"/>
    </source>
</evidence>
<feature type="domain" description="Lactate/malate dehydrogenase N-terminal" evidence="6">
    <location>
        <begin position="34"/>
        <end position="176"/>
    </location>
</feature>
<sequence length="376" mass="41838">MNFSAKTLFKKSLSVTKFTIRKCSTVPPPKEPVVTVLNAASEVGQRLAFLLKQNFYIGELRLYDKNKSICNIAEDLSHIDTKTKIRSFVGVNVLRQAVTGADIVVTVGGDQVSTKETFEEIFNRNVNDVRITALHLTEFNPKGIFCVARPPVEALVPLVSEEFKKAGVYDWKKIFGVTTIASMRSNSIIAAKTKHKPLNMVCPIAGGLSNECFVPVVSQVRPQIAVNGRDIRQQILNSEHDILKLYCEEKVVCLTPALAISRFINTLLKTLKGQTNCAECAFVRQMGHIGNFLPYMTSIVRLSRHGILSSHMPNVDGEESVLLQQMAIRIKQYIKYGESFVTGEPQTVKEKLPKPKDIHIKTYAQKSPTTETVNAS</sequence>
<dbReference type="Proteomes" id="UP001153709">
    <property type="component" value="Chromosome 8"/>
</dbReference>
<dbReference type="EMBL" id="OU898283">
    <property type="protein sequence ID" value="CAG9838918.1"/>
    <property type="molecule type" value="Genomic_DNA"/>
</dbReference>
<evidence type="ECO:0000313" key="7">
    <source>
        <dbReference type="EMBL" id="CAG9838918.1"/>
    </source>
</evidence>
<keyword evidence="3" id="KW-0816">Tricarboxylic acid cycle</keyword>
<keyword evidence="4" id="KW-0560">Oxidoreductase</keyword>
<keyword evidence="8" id="KW-1185">Reference proteome</keyword>
<dbReference type="EC" id="1.1.1.37" evidence="1"/>
<dbReference type="GO" id="GO:0006099">
    <property type="term" value="P:tricarboxylic acid cycle"/>
    <property type="evidence" value="ECO:0007669"/>
    <property type="project" value="UniProtKB-KW"/>
</dbReference>
<dbReference type="SUPFAM" id="SSF56327">
    <property type="entry name" value="LDH C-terminal domain-like"/>
    <property type="match status" value="1"/>
</dbReference>
<proteinExistence type="predicted"/>
<dbReference type="Gene3D" id="3.90.110.10">
    <property type="entry name" value="Lactate dehydrogenase/glycoside hydrolase, family 4, C-terminal"/>
    <property type="match status" value="1"/>
</dbReference>
<dbReference type="InterPro" id="IPR036291">
    <property type="entry name" value="NAD(P)-bd_dom_sf"/>
</dbReference>
<dbReference type="OrthoDB" id="6626850at2759"/>
<dbReference type="AlphaFoldDB" id="A0A9N9TAG4"/>
<accession>A0A9N9TAG4</accession>
<evidence type="ECO:0000256" key="3">
    <source>
        <dbReference type="ARBA" id="ARBA00022532"/>
    </source>
</evidence>
<reference evidence="7" key="1">
    <citation type="submission" date="2022-01" db="EMBL/GenBank/DDBJ databases">
        <authorList>
            <person name="King R."/>
        </authorList>
    </citation>
    <scope>NUCLEOTIDE SEQUENCE</scope>
</reference>
<organism evidence="7 8">
    <name type="scientific">Diabrotica balteata</name>
    <name type="common">Banded cucumber beetle</name>
    <dbReference type="NCBI Taxonomy" id="107213"/>
    <lineage>
        <taxon>Eukaryota</taxon>
        <taxon>Metazoa</taxon>
        <taxon>Ecdysozoa</taxon>
        <taxon>Arthropoda</taxon>
        <taxon>Hexapoda</taxon>
        <taxon>Insecta</taxon>
        <taxon>Pterygota</taxon>
        <taxon>Neoptera</taxon>
        <taxon>Endopterygota</taxon>
        <taxon>Coleoptera</taxon>
        <taxon>Polyphaga</taxon>
        <taxon>Cucujiformia</taxon>
        <taxon>Chrysomeloidea</taxon>
        <taxon>Chrysomelidae</taxon>
        <taxon>Galerucinae</taxon>
        <taxon>Diabroticina</taxon>
        <taxon>Diabroticites</taxon>
        <taxon>Diabrotica</taxon>
    </lineage>
</organism>
<protein>
    <recommendedName>
        <fullName evidence="2">Malate dehydrogenase, mitochondrial</fullName>
        <ecNumber evidence="1">1.1.1.37</ecNumber>
    </recommendedName>
</protein>
<evidence type="ECO:0000313" key="8">
    <source>
        <dbReference type="Proteomes" id="UP001153709"/>
    </source>
</evidence>
<keyword evidence="5" id="KW-0520">NAD</keyword>
<dbReference type="PANTHER" id="PTHR11540">
    <property type="entry name" value="MALATE AND LACTATE DEHYDROGENASE"/>
    <property type="match status" value="1"/>
</dbReference>
<evidence type="ECO:0000256" key="2">
    <source>
        <dbReference type="ARBA" id="ARBA00016075"/>
    </source>
</evidence>
<name>A0A9N9TAG4_DIABA</name>
<evidence type="ECO:0000256" key="4">
    <source>
        <dbReference type="ARBA" id="ARBA00023002"/>
    </source>
</evidence>
<dbReference type="InterPro" id="IPR015955">
    <property type="entry name" value="Lactate_DH/Glyco_Ohase_4_C"/>
</dbReference>
<gene>
    <name evidence="7" type="ORF">DIABBA_LOCUS11730</name>
</gene>